<reference evidence="2" key="1">
    <citation type="journal article" date="2023" name="G3 (Bethesda)">
        <title>A reference genome for the long-term kleptoplast-retaining sea slug Elysia crispata morphotype clarki.</title>
        <authorList>
            <person name="Eastman K.E."/>
            <person name="Pendleton A.L."/>
            <person name="Shaikh M.A."/>
            <person name="Suttiyut T."/>
            <person name="Ogas R."/>
            <person name="Tomko P."/>
            <person name="Gavelis G."/>
            <person name="Widhalm J.R."/>
            <person name="Wisecaver J.H."/>
        </authorList>
    </citation>
    <scope>NUCLEOTIDE SEQUENCE</scope>
    <source>
        <strain evidence="2">ECLA1</strain>
    </source>
</reference>
<evidence type="ECO:0000313" key="2">
    <source>
        <dbReference type="EMBL" id="KAK3802698.1"/>
    </source>
</evidence>
<comment type="caution">
    <text evidence="2">The sequence shown here is derived from an EMBL/GenBank/DDBJ whole genome shotgun (WGS) entry which is preliminary data.</text>
</comment>
<dbReference type="EMBL" id="JAWDGP010000218">
    <property type="protein sequence ID" value="KAK3802698.1"/>
    <property type="molecule type" value="Genomic_DNA"/>
</dbReference>
<feature type="region of interest" description="Disordered" evidence="1">
    <location>
        <begin position="435"/>
        <end position="460"/>
    </location>
</feature>
<feature type="compositionally biased region" description="Polar residues" evidence="1">
    <location>
        <begin position="183"/>
        <end position="195"/>
    </location>
</feature>
<name>A0AAE1BAT1_9GAST</name>
<sequence length="579" mass="64639">MRAHRHNENLVRWDHCLCGVYAARYSCYLPSVLAEDRTVHWPDMAPQYQPDRGIGESEYSNTFAQQRSLSAPVYPKVKTAMMTLPLDPARFHKQRGSEYKFGNDERSKVSENQRAFGRVCDREDFTDKLASGQTEGVRGRMKALEKVSNVFRTGDYNGAVGNTQSTTVNDFGPRTRAAGDVTRSSILKSTKSDVSGNRPGSRPASDLPNMLTSYARATTVPAVFSEAADGRDYQTNAHFKYGSNEEGPNSIYAKDFALSALANRAVPIKALVPDAGNMLQNDPEFSNAARSLKSSDFMAPPRPLVKITDKNAGSKCVDHINVSLDPSRHVADRQKSVAHSDYNKHPTNYHPIPPFVAKSAPYRYLETDNALAYPGLNRGSEAGNNFTSTFMQGLYALDRRRQKEEACKNRASNTKSTHFVVGYAPGTFVAESTHQYAGRPKGDADVAPAGKREVEPKSKFEHLGQSVNTRDLRHNDPYRTSTKEGIWARQIHQRHPTGGHNPFQTSIMKEDYRDLHKRGFKKSQIRMLEQDDKLSAKPIESSHLFHTDNSGTNQYRSVTMHDFMKPVESTGGRKLLAAR</sequence>
<organism evidence="2 3">
    <name type="scientific">Elysia crispata</name>
    <name type="common">lettuce slug</name>
    <dbReference type="NCBI Taxonomy" id="231223"/>
    <lineage>
        <taxon>Eukaryota</taxon>
        <taxon>Metazoa</taxon>
        <taxon>Spiralia</taxon>
        <taxon>Lophotrochozoa</taxon>
        <taxon>Mollusca</taxon>
        <taxon>Gastropoda</taxon>
        <taxon>Heterobranchia</taxon>
        <taxon>Euthyneura</taxon>
        <taxon>Panpulmonata</taxon>
        <taxon>Sacoglossa</taxon>
        <taxon>Placobranchoidea</taxon>
        <taxon>Plakobranchidae</taxon>
        <taxon>Elysia</taxon>
    </lineage>
</organism>
<keyword evidence="3" id="KW-1185">Reference proteome</keyword>
<feature type="compositionally biased region" description="Basic and acidic residues" evidence="1">
    <location>
        <begin position="440"/>
        <end position="460"/>
    </location>
</feature>
<gene>
    <name evidence="2" type="ORF">RRG08_001961</name>
</gene>
<feature type="region of interest" description="Disordered" evidence="1">
    <location>
        <begin position="183"/>
        <end position="208"/>
    </location>
</feature>
<evidence type="ECO:0000313" key="3">
    <source>
        <dbReference type="Proteomes" id="UP001283361"/>
    </source>
</evidence>
<accession>A0AAE1BAT1</accession>
<protein>
    <submittedName>
        <fullName evidence="2">Uncharacterized protein</fullName>
    </submittedName>
</protein>
<dbReference type="AlphaFoldDB" id="A0AAE1BAT1"/>
<proteinExistence type="predicted"/>
<dbReference type="Proteomes" id="UP001283361">
    <property type="component" value="Unassembled WGS sequence"/>
</dbReference>
<evidence type="ECO:0000256" key="1">
    <source>
        <dbReference type="SAM" id="MobiDB-lite"/>
    </source>
</evidence>